<dbReference type="InterPro" id="IPR007016">
    <property type="entry name" value="O-antigen_ligase-rel_domated"/>
</dbReference>
<keyword evidence="4 5" id="KW-0472">Membrane</keyword>
<evidence type="ECO:0000256" key="5">
    <source>
        <dbReference type="SAM" id="Phobius"/>
    </source>
</evidence>
<dbReference type="GO" id="GO:0016020">
    <property type="term" value="C:membrane"/>
    <property type="evidence" value="ECO:0007669"/>
    <property type="project" value="UniProtKB-SubCell"/>
</dbReference>
<keyword evidence="2 5" id="KW-0812">Transmembrane</keyword>
<evidence type="ECO:0000256" key="4">
    <source>
        <dbReference type="ARBA" id="ARBA00023136"/>
    </source>
</evidence>
<evidence type="ECO:0000259" key="6">
    <source>
        <dbReference type="Pfam" id="PF04932"/>
    </source>
</evidence>
<dbReference type="PANTHER" id="PTHR37422">
    <property type="entry name" value="TEICHURONIC ACID BIOSYNTHESIS PROTEIN TUAE"/>
    <property type="match status" value="1"/>
</dbReference>
<feature type="transmembrane region" description="Helical" evidence="5">
    <location>
        <begin position="440"/>
        <end position="456"/>
    </location>
</feature>
<dbReference type="GO" id="GO:0016874">
    <property type="term" value="F:ligase activity"/>
    <property type="evidence" value="ECO:0007669"/>
    <property type="project" value="UniProtKB-KW"/>
</dbReference>
<dbReference type="Proteomes" id="UP001139365">
    <property type="component" value="Unassembled WGS sequence"/>
</dbReference>
<feature type="transmembrane region" description="Helical" evidence="5">
    <location>
        <begin position="273"/>
        <end position="292"/>
    </location>
</feature>
<evidence type="ECO:0000256" key="1">
    <source>
        <dbReference type="ARBA" id="ARBA00004141"/>
    </source>
</evidence>
<accession>A0AAE3K004</accession>
<reference evidence="7 8" key="1">
    <citation type="submission" date="2022-03" db="EMBL/GenBank/DDBJ databases">
        <title>Metagenome-assembled genomes from swine fecal metagenomes.</title>
        <authorList>
            <person name="Holman D.B."/>
            <person name="Kommadath A."/>
        </authorList>
    </citation>
    <scope>NUCLEOTIDE SEQUENCE [LARGE SCALE GENOMIC DNA]</scope>
    <source>
        <strain evidence="7">SUG147</strain>
    </source>
</reference>
<dbReference type="InterPro" id="IPR051533">
    <property type="entry name" value="WaaL-like"/>
</dbReference>
<keyword evidence="3 5" id="KW-1133">Transmembrane helix</keyword>
<evidence type="ECO:0000313" key="7">
    <source>
        <dbReference type="EMBL" id="MCI5755460.1"/>
    </source>
</evidence>
<feature type="domain" description="O-antigen ligase-related" evidence="6">
    <location>
        <begin position="403"/>
        <end position="542"/>
    </location>
</feature>
<dbReference type="Pfam" id="PF04932">
    <property type="entry name" value="Wzy_C"/>
    <property type="match status" value="1"/>
</dbReference>
<comment type="caution">
    <text evidence="7">The sequence shown here is derived from an EMBL/GenBank/DDBJ whole genome shotgun (WGS) entry which is preliminary data.</text>
</comment>
<feature type="transmembrane region" description="Helical" evidence="5">
    <location>
        <begin position="98"/>
        <end position="120"/>
    </location>
</feature>
<comment type="subcellular location">
    <subcellularLocation>
        <location evidence="1">Membrane</location>
        <topology evidence="1">Multi-pass membrane protein</topology>
    </subcellularLocation>
</comment>
<feature type="transmembrane region" description="Helical" evidence="5">
    <location>
        <begin position="398"/>
        <end position="414"/>
    </location>
</feature>
<gene>
    <name evidence="7" type="ORF">MR241_04110</name>
</gene>
<protein>
    <submittedName>
        <fullName evidence="7">O-antigen ligase family protein</fullName>
    </submittedName>
</protein>
<feature type="transmembrane region" description="Helical" evidence="5">
    <location>
        <begin position="217"/>
        <end position="238"/>
    </location>
</feature>
<feature type="transmembrane region" description="Helical" evidence="5">
    <location>
        <begin position="328"/>
        <end position="353"/>
    </location>
</feature>
<feature type="transmembrane region" description="Helical" evidence="5">
    <location>
        <begin position="420"/>
        <end position="435"/>
    </location>
</feature>
<keyword evidence="7" id="KW-0436">Ligase</keyword>
<feature type="transmembrane region" description="Helical" evidence="5">
    <location>
        <begin position="188"/>
        <end position="210"/>
    </location>
</feature>
<feature type="transmembrane region" description="Helical" evidence="5">
    <location>
        <begin position="373"/>
        <end position="391"/>
    </location>
</feature>
<feature type="transmembrane region" description="Helical" evidence="5">
    <location>
        <begin position="525"/>
        <end position="548"/>
    </location>
</feature>
<organism evidence="7 8">
    <name type="scientific">Candidatus Colimorpha enterica</name>
    <dbReference type="NCBI Taxonomy" id="3083063"/>
    <lineage>
        <taxon>Bacteria</taxon>
        <taxon>Pseudomonadati</taxon>
        <taxon>Bacteroidota</taxon>
        <taxon>Bacteroidia</taxon>
        <taxon>Bacteroidales</taxon>
        <taxon>Candidatus Colimorpha</taxon>
    </lineage>
</organism>
<dbReference type="PANTHER" id="PTHR37422:SF23">
    <property type="entry name" value="TEICHURONIC ACID BIOSYNTHESIS PROTEIN TUAE"/>
    <property type="match status" value="1"/>
</dbReference>
<dbReference type="EMBL" id="JALEMU010000067">
    <property type="protein sequence ID" value="MCI5755460.1"/>
    <property type="molecule type" value="Genomic_DNA"/>
</dbReference>
<feature type="transmembrane region" description="Helical" evidence="5">
    <location>
        <begin position="126"/>
        <end position="144"/>
    </location>
</feature>
<feature type="transmembrane region" description="Helical" evidence="5">
    <location>
        <begin position="568"/>
        <end position="591"/>
    </location>
</feature>
<evidence type="ECO:0000256" key="3">
    <source>
        <dbReference type="ARBA" id="ARBA00022989"/>
    </source>
</evidence>
<dbReference type="AlphaFoldDB" id="A0AAE3K004"/>
<feature type="transmembrane region" description="Helical" evidence="5">
    <location>
        <begin position="298"/>
        <end position="316"/>
    </location>
</feature>
<evidence type="ECO:0000313" key="8">
    <source>
        <dbReference type="Proteomes" id="UP001139365"/>
    </source>
</evidence>
<sequence length="649" mass="70120">MKDGKRSFAKNSMIIGALSRFSDFLRNRFDESFFGWLLCGNYRHEENGIIGLAGEKLKIRQRITVPFKRFNARAFENSLILRKTGEMFRKIPDVQFKYAGIFVFAFGLYTAISCLIKNFGAAIAGQSFYTLYLGVICAAIGGIISTSQKRLSETVAGSRILSFLIFRVLGIKPAAVSGTGKSRGRGDVSFVSGIVLGLISEITSPFAALLAIPVSALAFAVLAVPECGAVCVILAFPFLGMRQLALLCAFVTAAWLLKLMRGKRTVSTSSLDIAVLAFAAVMLAGGLVSVTREESMRYALYFICFMSGYFMAVNLIRTSEWFYRCISALVFSFSLTVIAGTVSAVASPGLAGIPFLQTAAQKLTGIVSVPSEFAQLTVLILPFLLVCASGYRKTDAGLGLSLLSVLSVFCLFFTRSRGGWGSAVIGLVVLLLLVSRRSVGFIAAAAVICPIVRVFLPPPVTAGISEFLSVSGESAAYRTGLWNGVDRLITQCFAGGIGVGETAFEKVFPLFSQTDISANPTTKNLYTQITVSVGVSGLIVFAAILLIFLRHFCSFYSAGHGDDRRMRLFSAAGFSGICAILVFGFTEYVLADYRVLLAFWLVIGLTSSAVRVSVREHIHVPEPEGISLDIDLKKLRRARNATKKDTDKS</sequence>
<feature type="transmembrane region" description="Helical" evidence="5">
    <location>
        <begin position="597"/>
        <end position="614"/>
    </location>
</feature>
<proteinExistence type="predicted"/>
<name>A0AAE3K004_9BACT</name>
<evidence type="ECO:0000256" key="2">
    <source>
        <dbReference type="ARBA" id="ARBA00022692"/>
    </source>
</evidence>